<keyword evidence="10" id="KW-1185">Reference proteome</keyword>
<evidence type="ECO:0000256" key="6">
    <source>
        <dbReference type="SAM" id="MobiDB-lite"/>
    </source>
</evidence>
<dbReference type="InterPro" id="IPR002553">
    <property type="entry name" value="Clathrin/coatomer_adapt-like_N"/>
</dbReference>
<evidence type="ECO:0000256" key="2">
    <source>
        <dbReference type="ARBA" id="ARBA00006613"/>
    </source>
</evidence>
<protein>
    <submittedName>
        <fullName evidence="9">HEAT repeat-containing protein</fullName>
    </submittedName>
</protein>
<dbReference type="EMBL" id="NWUJ01000003">
    <property type="protein sequence ID" value="PFH36721.1"/>
    <property type="molecule type" value="Genomic_DNA"/>
</dbReference>
<dbReference type="GO" id="GO:0030117">
    <property type="term" value="C:membrane coat"/>
    <property type="evidence" value="ECO:0007669"/>
    <property type="project" value="InterPro"/>
</dbReference>
<proteinExistence type="inferred from homology"/>
<dbReference type="InterPro" id="IPR011989">
    <property type="entry name" value="ARM-like"/>
</dbReference>
<evidence type="ECO:0000259" key="7">
    <source>
        <dbReference type="Pfam" id="PF01602"/>
    </source>
</evidence>
<evidence type="ECO:0000256" key="3">
    <source>
        <dbReference type="ARBA" id="ARBA00022448"/>
    </source>
</evidence>
<keyword evidence="3" id="KW-0813">Transport</keyword>
<evidence type="ECO:0000313" key="10">
    <source>
        <dbReference type="Proteomes" id="UP000224006"/>
    </source>
</evidence>
<organism evidence="9 10">
    <name type="scientific">Besnoitia besnoiti</name>
    <name type="common">Apicomplexan protozoan</name>
    <dbReference type="NCBI Taxonomy" id="94643"/>
    <lineage>
        <taxon>Eukaryota</taxon>
        <taxon>Sar</taxon>
        <taxon>Alveolata</taxon>
        <taxon>Apicomplexa</taxon>
        <taxon>Conoidasida</taxon>
        <taxon>Coccidia</taxon>
        <taxon>Eucoccidiorida</taxon>
        <taxon>Eimeriorina</taxon>
        <taxon>Sarcocystidae</taxon>
        <taxon>Besnoitia</taxon>
    </lineage>
</organism>
<dbReference type="GO" id="GO:0006886">
    <property type="term" value="P:intracellular protein transport"/>
    <property type="evidence" value="ECO:0007669"/>
    <property type="project" value="InterPro"/>
</dbReference>
<gene>
    <name evidence="9" type="ORF">BESB_049130</name>
</gene>
<sequence length="899" mass="99203">MASIPPPPAPPPPHHAVVPRSPAGPQFFVDQKRGELYELRQVLRALPTERDVVKQREALKKLIAYMTVGLDVSRLFADVVMLASTPDLVQKKMIYQYLTNYADTNPSLSLLAINTFQKDCNDEDPRLRGLAIRSLCSLRLSCMLEYIEPAARKGMSDRSPYVRRAAVMALLKACKLLQEIMPTDEEGARQRIEDIRQRLYDALLDEDSQVAINAICALNEIEAETGGMCVTKKIATHFLNRIKRFSEWGVCTILNLVATYQPESEEEAFDIMNILDDKLKSSSAAVVLACSNCFLELTRGNEDLRRQVYCRLKPPLLTLVTTGYPEIAYTILRHILLIVQTGGPGAVEAFEGELRQFFCRYSDPSYLKSTKLQTLVAIVTERNCMDAIAELREYVCDADAEIARQSIAALGLIACKIPSAAEDVVTLLLSFVDMEVADFLMSATFVVLRDILRKYPMMICRVVEAIRMHALRLADGEGVAAVVWMIGEFGKEIEDAPYILEDIVTRFGEEPPVVRLELLTAATKCFFQYPGEMQPVLGKLLEQAINDASHPDVHDRALFYYRFLQASLPDAKRIISTPLPPLEEIESSAERDLAERLMEEFNSLSVMYRLPSASFLCVAPIPFGGRFSPGRASPSPPAAGGAASLENRDFLPPAADEREASESDSLFEIRDDEARAERRTAPAKREYAGVTLVKSSRADLLLLETEEATEARAREDSPEEEFNGRPALLPAASSSSSSAVPVVADGLTLLPSVSVESATFQHLWESSGEDQTLSEVHAVQHLAAFLASFGEDFEALGEAFEASAARSCIFTMASGVLGDVLKMFFYGKDEDSVLYLCEMQLTLAAHLELSLTVKAVSQETSRAPLPASLGESRRAAFARLLREALAPQETAPPGSLSLM</sequence>
<dbReference type="InterPro" id="IPR026739">
    <property type="entry name" value="AP_beta"/>
</dbReference>
<dbReference type="OrthoDB" id="10254310at2759"/>
<evidence type="ECO:0000256" key="5">
    <source>
        <dbReference type="ARBA" id="ARBA00023136"/>
    </source>
</evidence>
<dbReference type="Pfam" id="PF09066">
    <property type="entry name" value="B2-adapt-app_C"/>
    <property type="match status" value="1"/>
</dbReference>
<dbReference type="STRING" id="94643.A0A2A9MKC1"/>
<dbReference type="InterPro" id="IPR012295">
    <property type="entry name" value="TBP_dom_sf"/>
</dbReference>
<name>A0A2A9MKC1_BESBE</name>
<dbReference type="Proteomes" id="UP000224006">
    <property type="component" value="Chromosome III"/>
</dbReference>
<dbReference type="GeneID" id="40309843"/>
<accession>A0A2A9MKC1</accession>
<dbReference type="GO" id="GO:0016192">
    <property type="term" value="P:vesicle-mediated transport"/>
    <property type="evidence" value="ECO:0007669"/>
    <property type="project" value="InterPro"/>
</dbReference>
<comment type="similarity">
    <text evidence="2">Belongs to the adaptor complexes large subunit family.</text>
</comment>
<evidence type="ECO:0000256" key="1">
    <source>
        <dbReference type="ARBA" id="ARBA00004308"/>
    </source>
</evidence>
<dbReference type="GO" id="GO:0012505">
    <property type="term" value="C:endomembrane system"/>
    <property type="evidence" value="ECO:0007669"/>
    <property type="project" value="UniProtKB-SubCell"/>
</dbReference>
<dbReference type="Gene3D" id="3.30.310.10">
    <property type="entry name" value="TATA-Binding Protein"/>
    <property type="match status" value="1"/>
</dbReference>
<feature type="region of interest" description="Disordered" evidence="6">
    <location>
        <begin position="1"/>
        <end position="22"/>
    </location>
</feature>
<reference evidence="9 10" key="1">
    <citation type="submission" date="2017-09" db="EMBL/GenBank/DDBJ databases">
        <title>Genome sequencing of Besnoitia besnoiti strain Bb-Ger1.</title>
        <authorList>
            <person name="Schares G."/>
            <person name="Venepally P."/>
            <person name="Lorenzi H.A."/>
        </authorList>
    </citation>
    <scope>NUCLEOTIDE SEQUENCE [LARGE SCALE GENOMIC DNA]</scope>
    <source>
        <strain evidence="9 10">Bb-Ger1</strain>
    </source>
</reference>
<dbReference type="InterPro" id="IPR015151">
    <property type="entry name" value="B-adaptin_app_sub_C"/>
</dbReference>
<feature type="domain" description="Clathrin/coatomer adaptor adaptin-like N-terminal" evidence="7">
    <location>
        <begin position="40"/>
        <end position="565"/>
    </location>
</feature>
<keyword evidence="5" id="KW-0472">Membrane</keyword>
<dbReference type="PANTHER" id="PTHR11134">
    <property type="entry name" value="ADAPTOR COMPLEX SUBUNIT BETA FAMILY MEMBER"/>
    <property type="match status" value="1"/>
</dbReference>
<evidence type="ECO:0000259" key="8">
    <source>
        <dbReference type="Pfam" id="PF09066"/>
    </source>
</evidence>
<comment type="caution">
    <text evidence="9">The sequence shown here is derived from an EMBL/GenBank/DDBJ whole genome shotgun (WGS) entry which is preliminary data.</text>
</comment>
<dbReference type="AlphaFoldDB" id="A0A2A9MKC1"/>
<dbReference type="InterPro" id="IPR016024">
    <property type="entry name" value="ARM-type_fold"/>
</dbReference>
<dbReference type="Gene3D" id="1.25.10.10">
    <property type="entry name" value="Leucine-rich Repeat Variant"/>
    <property type="match status" value="1"/>
</dbReference>
<dbReference type="Pfam" id="PF01602">
    <property type="entry name" value="Adaptin_N"/>
    <property type="match status" value="1"/>
</dbReference>
<feature type="compositionally biased region" description="Pro residues" evidence="6">
    <location>
        <begin position="1"/>
        <end position="14"/>
    </location>
</feature>
<dbReference type="RefSeq" id="XP_029220730.1">
    <property type="nucleotide sequence ID" value="XM_029363364.1"/>
</dbReference>
<feature type="domain" description="Beta-adaptin appendage C-terminal subdomain" evidence="8">
    <location>
        <begin position="754"/>
        <end position="861"/>
    </location>
</feature>
<dbReference type="KEGG" id="bbes:BESB_049130"/>
<evidence type="ECO:0000256" key="4">
    <source>
        <dbReference type="ARBA" id="ARBA00022927"/>
    </source>
</evidence>
<evidence type="ECO:0000313" key="9">
    <source>
        <dbReference type="EMBL" id="PFH36721.1"/>
    </source>
</evidence>
<keyword evidence="4" id="KW-0653">Protein transport</keyword>
<comment type="subcellular location">
    <subcellularLocation>
        <location evidence="1">Endomembrane system</location>
    </subcellularLocation>
</comment>
<feature type="region of interest" description="Disordered" evidence="6">
    <location>
        <begin position="656"/>
        <end position="682"/>
    </location>
</feature>
<dbReference type="VEuPathDB" id="ToxoDB:BESB_049130"/>
<dbReference type="SUPFAM" id="SSF48371">
    <property type="entry name" value="ARM repeat"/>
    <property type="match status" value="1"/>
</dbReference>